<dbReference type="Pfam" id="PF00392">
    <property type="entry name" value="GntR"/>
    <property type="match status" value="1"/>
</dbReference>
<name>A0A173MC73_9BACT</name>
<dbReference type="Gene3D" id="3.40.50.2300">
    <property type="match status" value="2"/>
</dbReference>
<dbReference type="CDD" id="cd07377">
    <property type="entry name" value="WHTH_GntR"/>
    <property type="match status" value="1"/>
</dbReference>
<evidence type="ECO:0000256" key="3">
    <source>
        <dbReference type="ARBA" id="ARBA00023163"/>
    </source>
</evidence>
<dbReference type="SUPFAM" id="SSF53822">
    <property type="entry name" value="Periplasmic binding protein-like I"/>
    <property type="match status" value="1"/>
</dbReference>
<dbReference type="EMBL" id="FTOR01000015">
    <property type="protein sequence ID" value="SIT34231.1"/>
    <property type="molecule type" value="Genomic_DNA"/>
</dbReference>
<keyword evidence="3" id="KW-0804">Transcription</keyword>
<evidence type="ECO:0000256" key="1">
    <source>
        <dbReference type="ARBA" id="ARBA00023015"/>
    </source>
</evidence>
<evidence type="ECO:0000313" key="5">
    <source>
        <dbReference type="EMBL" id="SIT34231.1"/>
    </source>
</evidence>
<evidence type="ECO:0000259" key="4">
    <source>
        <dbReference type="PROSITE" id="PS50949"/>
    </source>
</evidence>
<dbReference type="PANTHER" id="PTHR38445">
    <property type="entry name" value="HTH-TYPE TRANSCRIPTIONAL REPRESSOR YTRA"/>
    <property type="match status" value="1"/>
</dbReference>
<protein>
    <submittedName>
        <fullName evidence="5">Transcriptional regulator, GntR family</fullName>
    </submittedName>
</protein>
<dbReference type="PANTHER" id="PTHR38445:SF10">
    <property type="entry name" value="GNTR-FAMILY TRANSCRIPTIONAL REGULATOR"/>
    <property type="match status" value="1"/>
</dbReference>
<keyword evidence="6" id="KW-1185">Reference proteome</keyword>
<sequence length="335" mass="38183">MNHTLFSSADRIPLPKQIARHIAMQIDNDELQQGQILLSINEFSARYKVARDTVEKAYKELKAAGYIISVRNKGYFVSGKANVRKKILLIFNKLSSYKKEVYYGFLETVGDKAAVDLQVHHYNAGLLKEIISSTAGNYHHYVLMPHFDKKEPKKKILDIIREIPADKLLLLDKKVPELKGVKTVYQDFKKDIYEALLSANDLLKKYKAITIVFPSDSNHPVEIISGIEEYCHTSKKKFQVVHEVNGMQLVRGTVYIFITEKDMAEIIKQVKHTALKPGADMGIISFNETVLKELLDITVITTDFEQMGKTAAELLLNNTIAQVRNPFRMIRRASL</sequence>
<keyword evidence="1" id="KW-0805">Transcription regulation</keyword>
<dbReference type="STRING" id="477680.SAMN05421788_11557"/>
<dbReference type="InterPro" id="IPR036390">
    <property type="entry name" value="WH_DNA-bd_sf"/>
</dbReference>
<dbReference type="SMART" id="SM00345">
    <property type="entry name" value="HTH_GNTR"/>
    <property type="match status" value="1"/>
</dbReference>
<evidence type="ECO:0000256" key="2">
    <source>
        <dbReference type="ARBA" id="ARBA00023125"/>
    </source>
</evidence>
<dbReference type="GO" id="GO:0003677">
    <property type="term" value="F:DNA binding"/>
    <property type="evidence" value="ECO:0007669"/>
    <property type="project" value="UniProtKB-KW"/>
</dbReference>
<dbReference type="Proteomes" id="UP000186917">
    <property type="component" value="Unassembled WGS sequence"/>
</dbReference>
<keyword evidence="2" id="KW-0238">DNA-binding</keyword>
<dbReference type="AlphaFoldDB" id="A0A173MC73"/>
<dbReference type="Gene3D" id="1.10.10.10">
    <property type="entry name" value="Winged helix-like DNA-binding domain superfamily/Winged helix DNA-binding domain"/>
    <property type="match status" value="1"/>
</dbReference>
<accession>A0A173MC73</accession>
<gene>
    <name evidence="5" type="ORF">SAMN05421788_11557</name>
</gene>
<dbReference type="KEGG" id="fln:FLA_1107"/>
<dbReference type="InterPro" id="IPR028082">
    <property type="entry name" value="Peripla_BP_I"/>
</dbReference>
<evidence type="ECO:0000313" key="6">
    <source>
        <dbReference type="Proteomes" id="UP000186917"/>
    </source>
</evidence>
<proteinExistence type="predicted"/>
<dbReference type="GO" id="GO:0003700">
    <property type="term" value="F:DNA-binding transcription factor activity"/>
    <property type="evidence" value="ECO:0007669"/>
    <property type="project" value="InterPro"/>
</dbReference>
<dbReference type="InterPro" id="IPR000524">
    <property type="entry name" value="Tscrpt_reg_HTH_GntR"/>
</dbReference>
<organism evidence="5 6">
    <name type="scientific">Filimonas lacunae</name>
    <dbReference type="NCBI Taxonomy" id="477680"/>
    <lineage>
        <taxon>Bacteria</taxon>
        <taxon>Pseudomonadati</taxon>
        <taxon>Bacteroidota</taxon>
        <taxon>Chitinophagia</taxon>
        <taxon>Chitinophagales</taxon>
        <taxon>Chitinophagaceae</taxon>
        <taxon>Filimonas</taxon>
    </lineage>
</organism>
<dbReference type="PROSITE" id="PS50949">
    <property type="entry name" value="HTH_GNTR"/>
    <property type="match status" value="1"/>
</dbReference>
<dbReference type="SUPFAM" id="SSF46785">
    <property type="entry name" value="Winged helix' DNA-binding domain"/>
    <property type="match status" value="1"/>
</dbReference>
<reference evidence="6" key="1">
    <citation type="submission" date="2017-01" db="EMBL/GenBank/DDBJ databases">
        <authorList>
            <person name="Varghese N."/>
            <person name="Submissions S."/>
        </authorList>
    </citation>
    <scope>NUCLEOTIDE SEQUENCE [LARGE SCALE GENOMIC DNA]</scope>
    <source>
        <strain evidence="6">DSM 21054</strain>
    </source>
</reference>
<dbReference type="InterPro" id="IPR036388">
    <property type="entry name" value="WH-like_DNA-bd_sf"/>
</dbReference>
<feature type="domain" description="HTH gntR-type" evidence="4">
    <location>
        <begin position="12"/>
        <end position="80"/>
    </location>
</feature>